<dbReference type="PANTHER" id="PTHR46394">
    <property type="entry name" value="ANNEXIN"/>
    <property type="match status" value="1"/>
</dbReference>
<dbReference type="GO" id="GO:0006629">
    <property type="term" value="P:lipid metabolic process"/>
    <property type="evidence" value="ECO:0007669"/>
    <property type="project" value="UniProtKB-KW"/>
</dbReference>
<feature type="non-terminal residue" evidence="3">
    <location>
        <position position="1"/>
    </location>
</feature>
<feature type="domain" description="PNPLA" evidence="2">
    <location>
        <begin position="1"/>
        <end position="149"/>
    </location>
</feature>
<reference evidence="3" key="1">
    <citation type="journal article" date="2014" name="Front. Microbiol.">
        <title>High frequency of phylogenetically diverse reductive dehalogenase-homologous genes in deep subseafloor sedimentary metagenomes.</title>
        <authorList>
            <person name="Kawai M."/>
            <person name="Futagami T."/>
            <person name="Toyoda A."/>
            <person name="Takaki Y."/>
            <person name="Nishi S."/>
            <person name="Hori S."/>
            <person name="Arai W."/>
            <person name="Tsubouchi T."/>
            <person name="Morono Y."/>
            <person name="Uchiyama I."/>
            <person name="Ito T."/>
            <person name="Fujiyama A."/>
            <person name="Inagaki F."/>
            <person name="Takami H."/>
        </authorList>
    </citation>
    <scope>NUCLEOTIDE SEQUENCE</scope>
    <source>
        <strain evidence="3">Expedition CK06-06</strain>
    </source>
</reference>
<gene>
    <name evidence="3" type="ORF">S01H1_18484</name>
</gene>
<sequence length="250" mass="28160">FSGNSAGAIVALLLAVGYTPKEMTVELIQSRTLEKIRFPNLMSMVHGEGAMKLDPFEHWMERMVINKIGTLPTFQELYEKFGKILYCSAYNMTDRRPEILSYATTPDLSCVRGTIMSSSIPFIFKSPKYKGKEYIDGLVCDNLPFRMWNGKTKGILVIACEEREDKLMEGTSTNDNFVNYALEILSISRGILTKRSLEDAKKHPGITLLLLNPKDKLSSLDFTASISRRLNLFSEGYSGAKIKFLSSKQI</sequence>
<dbReference type="InterPro" id="IPR002641">
    <property type="entry name" value="PNPLA_dom"/>
</dbReference>
<dbReference type="Gene3D" id="3.40.1090.10">
    <property type="entry name" value="Cytosolic phospholipase A2 catalytic domain"/>
    <property type="match status" value="2"/>
</dbReference>
<dbReference type="Pfam" id="PF01734">
    <property type="entry name" value="Patatin"/>
    <property type="match status" value="1"/>
</dbReference>
<dbReference type="SUPFAM" id="SSF52151">
    <property type="entry name" value="FabD/lysophospholipase-like"/>
    <property type="match status" value="1"/>
</dbReference>
<dbReference type="InterPro" id="IPR016035">
    <property type="entry name" value="Acyl_Trfase/lysoPLipase"/>
</dbReference>
<dbReference type="PROSITE" id="PS51635">
    <property type="entry name" value="PNPLA"/>
    <property type="match status" value="1"/>
</dbReference>
<dbReference type="EMBL" id="BARS01009887">
    <property type="protein sequence ID" value="GAF80968.1"/>
    <property type="molecule type" value="Genomic_DNA"/>
</dbReference>
<proteinExistence type="predicted"/>
<dbReference type="AlphaFoldDB" id="X0SIU9"/>
<evidence type="ECO:0000313" key="3">
    <source>
        <dbReference type="EMBL" id="GAF80968.1"/>
    </source>
</evidence>
<accession>X0SIU9</accession>
<evidence type="ECO:0000259" key="2">
    <source>
        <dbReference type="PROSITE" id="PS51635"/>
    </source>
</evidence>
<evidence type="ECO:0000256" key="1">
    <source>
        <dbReference type="ARBA" id="ARBA00023098"/>
    </source>
</evidence>
<keyword evidence="1" id="KW-0443">Lipid metabolism</keyword>
<protein>
    <recommendedName>
        <fullName evidence="2">PNPLA domain-containing protein</fullName>
    </recommendedName>
</protein>
<dbReference type="InterPro" id="IPR052580">
    <property type="entry name" value="Lipid_Hydrolase"/>
</dbReference>
<name>X0SIU9_9ZZZZ</name>
<organism evidence="3">
    <name type="scientific">marine sediment metagenome</name>
    <dbReference type="NCBI Taxonomy" id="412755"/>
    <lineage>
        <taxon>unclassified sequences</taxon>
        <taxon>metagenomes</taxon>
        <taxon>ecological metagenomes</taxon>
    </lineage>
</organism>
<dbReference type="PANTHER" id="PTHR46394:SF1">
    <property type="entry name" value="PNPLA DOMAIN-CONTAINING PROTEIN"/>
    <property type="match status" value="1"/>
</dbReference>
<comment type="caution">
    <text evidence="3">The sequence shown here is derived from an EMBL/GenBank/DDBJ whole genome shotgun (WGS) entry which is preliminary data.</text>
</comment>